<feature type="transmembrane region" description="Helical" evidence="6">
    <location>
        <begin position="216"/>
        <end position="237"/>
    </location>
</feature>
<dbReference type="SUPFAM" id="SSF103473">
    <property type="entry name" value="MFS general substrate transporter"/>
    <property type="match status" value="1"/>
</dbReference>
<dbReference type="OrthoDB" id="5222890at2759"/>
<dbReference type="KEGG" id="pfy:PFICI_14644"/>
<keyword evidence="5 6" id="KW-0472">Membrane</keyword>
<dbReference type="InterPro" id="IPR036259">
    <property type="entry name" value="MFS_trans_sf"/>
</dbReference>
<dbReference type="GO" id="GO:0022857">
    <property type="term" value="F:transmembrane transporter activity"/>
    <property type="evidence" value="ECO:0007669"/>
    <property type="project" value="TreeGrafter"/>
</dbReference>
<keyword evidence="3 6" id="KW-0812">Transmembrane</keyword>
<feature type="transmembrane region" description="Helical" evidence="6">
    <location>
        <begin position="440"/>
        <end position="459"/>
    </location>
</feature>
<dbReference type="EMBL" id="KI912121">
    <property type="protein sequence ID" value="ETS73698.1"/>
    <property type="molecule type" value="Genomic_DNA"/>
</dbReference>
<evidence type="ECO:0000256" key="2">
    <source>
        <dbReference type="ARBA" id="ARBA00022448"/>
    </source>
</evidence>
<organism evidence="7 8">
    <name type="scientific">Pestalotiopsis fici (strain W106-1 / CGMCC3.15140)</name>
    <dbReference type="NCBI Taxonomy" id="1229662"/>
    <lineage>
        <taxon>Eukaryota</taxon>
        <taxon>Fungi</taxon>
        <taxon>Dikarya</taxon>
        <taxon>Ascomycota</taxon>
        <taxon>Pezizomycotina</taxon>
        <taxon>Sordariomycetes</taxon>
        <taxon>Xylariomycetidae</taxon>
        <taxon>Amphisphaeriales</taxon>
        <taxon>Sporocadaceae</taxon>
        <taxon>Pestalotiopsis</taxon>
    </lineage>
</organism>
<evidence type="ECO:0000256" key="1">
    <source>
        <dbReference type="ARBA" id="ARBA00004141"/>
    </source>
</evidence>
<gene>
    <name evidence="7" type="ORF">PFICI_14644</name>
</gene>
<dbReference type="Gene3D" id="1.20.1250.20">
    <property type="entry name" value="MFS general substrate transporter like domains"/>
    <property type="match status" value="1"/>
</dbReference>
<dbReference type="eggNOG" id="KOG2533">
    <property type="taxonomic scope" value="Eukaryota"/>
</dbReference>
<evidence type="ECO:0000313" key="7">
    <source>
        <dbReference type="EMBL" id="ETS73698.1"/>
    </source>
</evidence>
<evidence type="ECO:0000256" key="6">
    <source>
        <dbReference type="SAM" id="Phobius"/>
    </source>
</evidence>
<keyword evidence="4 6" id="KW-1133">Transmembrane helix</keyword>
<feature type="transmembrane region" description="Helical" evidence="6">
    <location>
        <begin position="145"/>
        <end position="173"/>
    </location>
</feature>
<feature type="transmembrane region" description="Helical" evidence="6">
    <location>
        <begin position="185"/>
        <end position="204"/>
    </location>
</feature>
<dbReference type="RefSeq" id="XP_007841416.1">
    <property type="nucleotide sequence ID" value="XM_007843225.1"/>
</dbReference>
<dbReference type="HOGENOM" id="CLU_001265_0_5_1"/>
<name>W3WII6_PESFW</name>
<feature type="transmembrane region" description="Helical" evidence="6">
    <location>
        <begin position="410"/>
        <end position="428"/>
    </location>
</feature>
<dbReference type="PANTHER" id="PTHR43791:SF59">
    <property type="entry name" value="TRANSPORTER, PUTATIVE (AFU_ORTHOLOGUE AFUA_1G06550)-RELATED"/>
    <property type="match status" value="1"/>
</dbReference>
<evidence type="ECO:0000256" key="5">
    <source>
        <dbReference type="ARBA" id="ARBA00023136"/>
    </source>
</evidence>
<dbReference type="AlphaFoldDB" id="W3WII6"/>
<accession>W3WII6</accession>
<dbReference type="InParanoid" id="W3WII6"/>
<comment type="subcellular location">
    <subcellularLocation>
        <location evidence="1">Membrane</location>
        <topology evidence="1">Multi-pass membrane protein</topology>
    </subcellularLocation>
</comment>
<dbReference type="PANTHER" id="PTHR43791">
    <property type="entry name" value="PERMEASE-RELATED"/>
    <property type="match status" value="1"/>
</dbReference>
<dbReference type="GO" id="GO:0016020">
    <property type="term" value="C:membrane"/>
    <property type="evidence" value="ECO:0007669"/>
    <property type="project" value="UniProtKB-SubCell"/>
</dbReference>
<keyword evidence="8" id="KW-1185">Reference proteome</keyword>
<proteinExistence type="predicted"/>
<feature type="transmembrane region" description="Helical" evidence="6">
    <location>
        <begin position="56"/>
        <end position="77"/>
    </location>
</feature>
<feature type="transmembrane region" description="Helical" evidence="6">
    <location>
        <begin position="320"/>
        <end position="337"/>
    </location>
</feature>
<keyword evidence="2" id="KW-0813">Transport</keyword>
<evidence type="ECO:0008006" key="9">
    <source>
        <dbReference type="Google" id="ProtNLM"/>
    </source>
</evidence>
<evidence type="ECO:0000313" key="8">
    <source>
        <dbReference type="Proteomes" id="UP000030651"/>
    </source>
</evidence>
<feature type="transmembrane region" description="Helical" evidence="6">
    <location>
        <begin position="283"/>
        <end position="308"/>
    </location>
</feature>
<protein>
    <recommendedName>
        <fullName evidence="9">Major facilitator superfamily (MFS) profile domain-containing protein</fullName>
    </recommendedName>
</protein>
<dbReference type="Proteomes" id="UP000030651">
    <property type="component" value="Unassembled WGS sequence"/>
</dbReference>
<evidence type="ECO:0000256" key="4">
    <source>
        <dbReference type="ARBA" id="ARBA00022989"/>
    </source>
</evidence>
<dbReference type="GeneID" id="19279657"/>
<evidence type="ECO:0000256" key="3">
    <source>
        <dbReference type="ARBA" id="ARBA00022692"/>
    </source>
</evidence>
<reference evidence="8" key="1">
    <citation type="journal article" date="2015" name="BMC Genomics">
        <title>Genomic and transcriptomic analysis of the endophytic fungus Pestalotiopsis fici reveals its lifestyle and high potential for synthesis of natural products.</title>
        <authorList>
            <person name="Wang X."/>
            <person name="Zhang X."/>
            <person name="Liu L."/>
            <person name="Xiang M."/>
            <person name="Wang W."/>
            <person name="Sun X."/>
            <person name="Che Y."/>
            <person name="Guo L."/>
            <person name="Liu G."/>
            <person name="Guo L."/>
            <person name="Wang C."/>
            <person name="Yin W.B."/>
            <person name="Stadler M."/>
            <person name="Zhang X."/>
            <person name="Liu X."/>
        </authorList>
    </citation>
    <scope>NUCLEOTIDE SEQUENCE [LARGE SCALE GENOMIC DNA]</scope>
    <source>
        <strain evidence="8">W106-1 / CGMCC3.15140</strain>
    </source>
</reference>
<sequence length="503" mass="55949">MNAMPKQFSFSLISPTNSPNDWKQDVDAEKDSALERVLIHLQQDDLRLRQLFDTKVLPYMTMTALMLGIKSVAIVQADLFGLTESMGFSTTQSSCLHTAPHLPQILLQLPVAWILLDSIFPLDKFLGACLVLIGCRQIILPDLSFTGAVLTGLLQGVFEVVFVPALVWMTWVYWTREEMPTRLSWWYSMIGFGNLTMSVITYFLVERDATIRPDVVILCCSCFVFCVYMFITCIFCGESPLTLKFLSDREEKVAWAVQRLTAPRNISWSDAAFEEAKKDVRTWLWFGLTFISSLLIAGSASISQRFLISLATDSSRALSNLPFGAIQFIAAFCGGLATTKLRFGTVLIALSCISSTGLLILHRALQQPVSSTNFVLAGHYLAASVHASVPIVYSWSGVNTAGATQKKATLAFMSMGYALGHVCGPFMLMPSSNPQSSSAMIWAMLSLHVLFIILVFILMNHFNKMNRRHGGSVKAEQIIGNYDPRLYMTIDFDLQQQKLSNLA</sequence>
<feature type="transmembrane region" description="Helical" evidence="6">
    <location>
        <begin position="343"/>
        <end position="361"/>
    </location>
</feature>